<sequence>MFEKGLGLLLLGTAVLLAFGIGADFSDYTAQRSVHIAVVADDQEFIDLTPMQPYAYINNAGMLVIDFSENNPNYSGGGKGISPNSEYNFDKVFGVSNHLWENDSEYGYIVVTIESSNENVELYCKDNPANPSGNICYSNYIGGRIAYNSDTASQSIVFCLAPNEVKEIGMDLTGPTSVSTAWLNGTLTIHAEPANGACEEGEVR</sequence>
<dbReference type="AlphaFoldDB" id="A0A7J3M2K3"/>
<proteinExistence type="predicted"/>
<name>A0A7J3M2K3_ARCFL</name>
<evidence type="ECO:0000313" key="1">
    <source>
        <dbReference type="EMBL" id="HGT83091.1"/>
    </source>
</evidence>
<organism evidence="1">
    <name type="scientific">Archaeoglobus fulgidus</name>
    <dbReference type="NCBI Taxonomy" id="2234"/>
    <lineage>
        <taxon>Archaea</taxon>
        <taxon>Methanobacteriati</taxon>
        <taxon>Methanobacteriota</taxon>
        <taxon>Archaeoglobi</taxon>
        <taxon>Archaeoglobales</taxon>
        <taxon>Archaeoglobaceae</taxon>
        <taxon>Archaeoglobus</taxon>
    </lineage>
</organism>
<dbReference type="InterPro" id="IPR009482">
    <property type="entry name" value="DUF1102"/>
</dbReference>
<comment type="caution">
    <text evidence="1">The sequence shown here is derived from an EMBL/GenBank/DDBJ whole genome shotgun (WGS) entry which is preliminary data.</text>
</comment>
<protein>
    <submittedName>
        <fullName evidence="1">DUF1102 domain-containing protein</fullName>
    </submittedName>
</protein>
<reference evidence="1" key="1">
    <citation type="journal article" date="2020" name="mSystems">
        <title>Genome- and Community-Level Interaction Insights into Carbon Utilization and Element Cycling Functions of Hydrothermarchaeota in Hydrothermal Sediment.</title>
        <authorList>
            <person name="Zhou Z."/>
            <person name="Liu Y."/>
            <person name="Xu W."/>
            <person name="Pan J."/>
            <person name="Luo Z.H."/>
            <person name="Li M."/>
        </authorList>
    </citation>
    <scope>NUCLEOTIDE SEQUENCE [LARGE SCALE GENOMIC DNA]</scope>
    <source>
        <strain evidence="1">SpSt-587</strain>
    </source>
</reference>
<gene>
    <name evidence="1" type="ORF">ENT52_05135</name>
</gene>
<accession>A0A7J3M2K3</accession>
<dbReference type="EMBL" id="DSYZ01000097">
    <property type="protein sequence ID" value="HGT83091.1"/>
    <property type="molecule type" value="Genomic_DNA"/>
</dbReference>
<dbReference type="Pfam" id="PF06510">
    <property type="entry name" value="DUF1102"/>
    <property type="match status" value="1"/>
</dbReference>